<keyword evidence="4" id="KW-0862">Zinc</keyword>
<evidence type="ECO:0000313" key="13">
    <source>
        <dbReference type="EMBL" id="KAB0397204.1"/>
    </source>
</evidence>
<dbReference type="OrthoDB" id="419183at2759"/>
<proteinExistence type="predicted"/>
<dbReference type="InterPro" id="IPR022056">
    <property type="entry name" value="CpG-bd_C"/>
</dbReference>
<keyword evidence="7" id="KW-0804">Transcription</keyword>
<keyword evidence="3" id="KW-0863">Zinc-finger</keyword>
<comment type="subcellular location">
    <subcellularLocation>
        <location evidence="1">Nucleus</location>
    </subcellularLocation>
</comment>
<sequence length="306" mass="34943">SRERDSTERDGSEPRDEGGGRRRPAPDLDLQRRAGSGTGVGAMLARGSASPHKSSPQPLESYKYFPSSLSPVTPSESLPRPRRPLPTQQQPQPSQKLGRIREDEGAVASAAVKEPPEATATPEPLSDEDLPLDPDLYQDFCAGAFDDHGLKEERYKRHRQKQKHKDKWKHPERADAKDPASLPHRIYEILPQRIQQWQQSPCIAEEHGKKLLERIRREQQSARTRLQEMERRFHELEAIILRAKQQAVREDEESNEGDSDDTDLQIFCVSCGHPINPRVALRHMERCYAKYESQTSFGSMYPTRIE</sequence>
<dbReference type="GO" id="GO:0048188">
    <property type="term" value="C:Set1C/COMPASS complex"/>
    <property type="evidence" value="ECO:0007669"/>
    <property type="project" value="InterPro"/>
</dbReference>
<dbReference type="Pfam" id="PF12269">
    <property type="entry name" value="CpG_bind_C"/>
    <property type="match status" value="1"/>
</dbReference>
<keyword evidence="8" id="KW-0539">Nucleus</keyword>
<evidence type="ECO:0000256" key="4">
    <source>
        <dbReference type="ARBA" id="ARBA00022833"/>
    </source>
</evidence>
<organism evidence="13 14">
    <name type="scientific">Balaenoptera physalus</name>
    <name type="common">Fin whale</name>
    <name type="synonym">Balaena physalus</name>
    <dbReference type="NCBI Taxonomy" id="9770"/>
    <lineage>
        <taxon>Eukaryota</taxon>
        <taxon>Metazoa</taxon>
        <taxon>Chordata</taxon>
        <taxon>Craniata</taxon>
        <taxon>Vertebrata</taxon>
        <taxon>Euteleostomi</taxon>
        <taxon>Mammalia</taxon>
        <taxon>Eutheria</taxon>
        <taxon>Laurasiatheria</taxon>
        <taxon>Artiodactyla</taxon>
        <taxon>Whippomorpha</taxon>
        <taxon>Cetacea</taxon>
        <taxon>Mysticeti</taxon>
        <taxon>Balaenopteridae</taxon>
        <taxon>Balaenoptera</taxon>
    </lineage>
</organism>
<keyword evidence="14" id="KW-1185">Reference proteome</keyword>
<dbReference type="InterPro" id="IPR037869">
    <property type="entry name" value="Spp1/CFP1"/>
</dbReference>
<dbReference type="PANTHER" id="PTHR46174:SF1">
    <property type="entry name" value="CXXC-TYPE ZINC FINGER PROTEIN 1"/>
    <property type="match status" value="1"/>
</dbReference>
<feature type="compositionally biased region" description="Basic and acidic residues" evidence="11">
    <location>
        <begin position="169"/>
        <end position="178"/>
    </location>
</feature>
<dbReference type="PANTHER" id="PTHR46174">
    <property type="entry name" value="CXXC-TYPE ZINC FINGER PROTEIN 1"/>
    <property type="match status" value="1"/>
</dbReference>
<reference evidence="13 14" key="1">
    <citation type="journal article" date="2019" name="PLoS ONE">
        <title>Genomic analyses reveal an absence of contemporary introgressive admixture between fin whales and blue whales, despite known hybrids.</title>
        <authorList>
            <person name="Westbury M.V."/>
            <person name="Petersen B."/>
            <person name="Lorenzen E.D."/>
        </authorList>
    </citation>
    <scope>NUCLEOTIDE SEQUENCE [LARGE SCALE GENOMIC DNA]</scope>
    <source>
        <strain evidence="13">FinWhale-01</strain>
    </source>
</reference>
<keyword evidence="10" id="KW-0175">Coiled coil</keyword>
<gene>
    <name evidence="13" type="ORF">E2I00_014557</name>
</gene>
<accession>A0A643CAQ5</accession>
<evidence type="ECO:0000256" key="8">
    <source>
        <dbReference type="ARBA" id="ARBA00023242"/>
    </source>
</evidence>
<feature type="non-terminal residue" evidence="13">
    <location>
        <position position="306"/>
    </location>
</feature>
<evidence type="ECO:0000256" key="11">
    <source>
        <dbReference type="SAM" id="MobiDB-lite"/>
    </source>
</evidence>
<protein>
    <recommendedName>
        <fullName evidence="9">CXXC-type zinc finger protein 1</fullName>
    </recommendedName>
</protein>
<feature type="coiled-coil region" evidence="10">
    <location>
        <begin position="212"/>
        <end position="246"/>
    </location>
</feature>
<keyword evidence="6" id="KW-0238">DNA-binding</keyword>
<dbReference type="GO" id="GO:0008270">
    <property type="term" value="F:zinc ion binding"/>
    <property type="evidence" value="ECO:0007669"/>
    <property type="project" value="UniProtKB-KW"/>
</dbReference>
<comment type="caution">
    <text evidence="13">The sequence shown here is derived from an EMBL/GenBank/DDBJ whole genome shotgun (WGS) entry which is preliminary data.</text>
</comment>
<dbReference type="EMBL" id="SGJD01002018">
    <property type="protein sequence ID" value="KAB0397204.1"/>
    <property type="molecule type" value="Genomic_DNA"/>
</dbReference>
<feature type="domain" description="CpG binding protein C-terminal" evidence="12">
    <location>
        <begin position="184"/>
        <end position="306"/>
    </location>
</feature>
<evidence type="ECO:0000256" key="1">
    <source>
        <dbReference type="ARBA" id="ARBA00004123"/>
    </source>
</evidence>
<feature type="compositionally biased region" description="Low complexity" evidence="11">
    <location>
        <begin position="85"/>
        <end position="95"/>
    </location>
</feature>
<feature type="region of interest" description="Disordered" evidence="11">
    <location>
        <begin position="152"/>
        <end position="178"/>
    </location>
</feature>
<dbReference type="AlphaFoldDB" id="A0A643CAQ5"/>
<name>A0A643CAQ5_BALPH</name>
<keyword evidence="2" id="KW-0479">Metal-binding</keyword>
<feature type="compositionally biased region" description="Basic and acidic residues" evidence="11">
    <location>
        <begin position="1"/>
        <end position="32"/>
    </location>
</feature>
<evidence type="ECO:0000256" key="6">
    <source>
        <dbReference type="ARBA" id="ARBA00023125"/>
    </source>
</evidence>
<evidence type="ECO:0000259" key="12">
    <source>
        <dbReference type="Pfam" id="PF12269"/>
    </source>
</evidence>
<evidence type="ECO:0000256" key="5">
    <source>
        <dbReference type="ARBA" id="ARBA00023015"/>
    </source>
</evidence>
<evidence type="ECO:0000313" key="14">
    <source>
        <dbReference type="Proteomes" id="UP000437017"/>
    </source>
</evidence>
<evidence type="ECO:0000256" key="10">
    <source>
        <dbReference type="SAM" id="Coils"/>
    </source>
</evidence>
<dbReference type="GO" id="GO:0003677">
    <property type="term" value="F:DNA binding"/>
    <property type="evidence" value="ECO:0007669"/>
    <property type="project" value="UniProtKB-KW"/>
</dbReference>
<keyword evidence="5" id="KW-0805">Transcription regulation</keyword>
<feature type="compositionally biased region" description="Basic residues" evidence="11">
    <location>
        <begin position="156"/>
        <end position="168"/>
    </location>
</feature>
<dbReference type="Proteomes" id="UP000437017">
    <property type="component" value="Unassembled WGS sequence"/>
</dbReference>
<feature type="non-terminal residue" evidence="13">
    <location>
        <position position="1"/>
    </location>
</feature>
<evidence type="ECO:0000256" key="9">
    <source>
        <dbReference type="ARBA" id="ARBA00023828"/>
    </source>
</evidence>
<dbReference type="GO" id="GO:0045893">
    <property type="term" value="P:positive regulation of DNA-templated transcription"/>
    <property type="evidence" value="ECO:0007669"/>
    <property type="project" value="TreeGrafter"/>
</dbReference>
<evidence type="ECO:0000256" key="2">
    <source>
        <dbReference type="ARBA" id="ARBA00022723"/>
    </source>
</evidence>
<feature type="region of interest" description="Disordered" evidence="11">
    <location>
        <begin position="1"/>
        <end position="138"/>
    </location>
</feature>
<evidence type="ECO:0000256" key="7">
    <source>
        <dbReference type="ARBA" id="ARBA00023163"/>
    </source>
</evidence>
<evidence type="ECO:0000256" key="3">
    <source>
        <dbReference type="ARBA" id="ARBA00022771"/>
    </source>
</evidence>